<feature type="region of interest" description="Disordered" evidence="1">
    <location>
        <begin position="227"/>
        <end position="275"/>
    </location>
</feature>
<reference evidence="4 5" key="1">
    <citation type="submission" date="2020-01" db="EMBL/GenBank/DDBJ databases">
        <authorList>
            <person name="Gupta K D."/>
        </authorList>
    </citation>
    <scope>NUCLEOTIDE SEQUENCE [LARGE SCALE GENOMIC DNA]</scope>
</reference>
<accession>A0A8S0WXP5</accession>
<keyword evidence="5" id="KW-1185">Reference proteome</keyword>
<evidence type="ECO:0000313" key="5">
    <source>
        <dbReference type="Proteomes" id="UP000467700"/>
    </source>
</evidence>
<evidence type="ECO:0000256" key="2">
    <source>
        <dbReference type="SAM" id="Phobius"/>
    </source>
</evidence>
<dbReference type="AlphaFoldDB" id="A0A8S0WXP5"/>
<proteinExistence type="predicted"/>
<dbReference type="Proteomes" id="UP000467700">
    <property type="component" value="Unassembled WGS sequence"/>
</dbReference>
<evidence type="ECO:0000256" key="1">
    <source>
        <dbReference type="SAM" id="MobiDB-lite"/>
    </source>
</evidence>
<feature type="transmembrane region" description="Helical" evidence="2">
    <location>
        <begin position="30"/>
        <end position="55"/>
    </location>
</feature>
<comment type="caution">
    <text evidence="4">The sequence shown here is derived from an EMBL/GenBank/DDBJ whole genome shotgun (WGS) entry which is preliminary data.</text>
</comment>
<dbReference type="InterPro" id="IPR045339">
    <property type="entry name" value="DUF6534"/>
</dbReference>
<feature type="transmembrane region" description="Helical" evidence="2">
    <location>
        <begin position="76"/>
        <end position="94"/>
    </location>
</feature>
<feature type="transmembrane region" description="Helical" evidence="2">
    <location>
        <begin position="114"/>
        <end position="136"/>
    </location>
</feature>
<sequence>MAGTEVPVMLSVGELQESYGVLFVASKDGIVAVTIAVLSTTGFSLGLVLTIKLITDRAFASLANPQTRAIVTTSQGMIFFAGTVTFGALCFYLRPSQNPAVKPPKGLYEALVTYIVARGFLATVVQLGFVLTFAAMPSTPVWMPFHLVASKLYVNSLLTMSVKAQDSAFSSFPNLQPTRLNSREIYRGHGINEEDPISRSDDTTSFSASPPRLNSNVRFDFIDTKPAINVDMPPSTPDSETSESTRRMPTTTSMSIYDDEDEPHDWNHKRVGVAL</sequence>
<organism evidence="4 5">
    <name type="scientific">Cyclocybe aegerita</name>
    <name type="common">Black poplar mushroom</name>
    <name type="synonym">Agrocybe aegerita</name>
    <dbReference type="NCBI Taxonomy" id="1973307"/>
    <lineage>
        <taxon>Eukaryota</taxon>
        <taxon>Fungi</taxon>
        <taxon>Dikarya</taxon>
        <taxon>Basidiomycota</taxon>
        <taxon>Agaricomycotina</taxon>
        <taxon>Agaricomycetes</taxon>
        <taxon>Agaricomycetidae</taxon>
        <taxon>Agaricales</taxon>
        <taxon>Agaricineae</taxon>
        <taxon>Bolbitiaceae</taxon>
        <taxon>Cyclocybe</taxon>
    </lineage>
</organism>
<dbReference type="OrthoDB" id="3046149at2759"/>
<protein>
    <recommendedName>
        <fullName evidence="3">DUF6534 domain-containing protein</fullName>
    </recommendedName>
</protein>
<name>A0A8S0WXP5_CYCAE</name>
<evidence type="ECO:0000313" key="4">
    <source>
        <dbReference type="EMBL" id="CAA7261338.1"/>
    </source>
</evidence>
<dbReference type="Pfam" id="PF20152">
    <property type="entry name" value="DUF6534"/>
    <property type="match status" value="1"/>
</dbReference>
<feature type="domain" description="DUF6534" evidence="3">
    <location>
        <begin position="84"/>
        <end position="160"/>
    </location>
</feature>
<feature type="compositionally biased region" description="Basic and acidic residues" evidence="1">
    <location>
        <begin position="190"/>
        <end position="202"/>
    </location>
</feature>
<keyword evidence="2" id="KW-1133">Transmembrane helix</keyword>
<keyword evidence="2" id="KW-0472">Membrane</keyword>
<dbReference type="EMBL" id="CACVBS010000033">
    <property type="protein sequence ID" value="CAA7261338.1"/>
    <property type="molecule type" value="Genomic_DNA"/>
</dbReference>
<gene>
    <name evidence="4" type="ORF">AAE3_LOCUS3813</name>
</gene>
<keyword evidence="2" id="KW-0812">Transmembrane</keyword>
<evidence type="ECO:0000259" key="3">
    <source>
        <dbReference type="Pfam" id="PF20152"/>
    </source>
</evidence>
<feature type="region of interest" description="Disordered" evidence="1">
    <location>
        <begin position="190"/>
        <end position="211"/>
    </location>
</feature>